<accession>A0A022R7V5</accession>
<dbReference type="Proteomes" id="UP000030748">
    <property type="component" value="Unassembled WGS sequence"/>
</dbReference>
<organism evidence="1 2">
    <name type="scientific">Erythranthe guttata</name>
    <name type="common">Yellow monkey flower</name>
    <name type="synonym">Mimulus guttatus</name>
    <dbReference type="NCBI Taxonomy" id="4155"/>
    <lineage>
        <taxon>Eukaryota</taxon>
        <taxon>Viridiplantae</taxon>
        <taxon>Streptophyta</taxon>
        <taxon>Embryophyta</taxon>
        <taxon>Tracheophyta</taxon>
        <taxon>Spermatophyta</taxon>
        <taxon>Magnoliopsida</taxon>
        <taxon>eudicotyledons</taxon>
        <taxon>Gunneridae</taxon>
        <taxon>Pentapetalae</taxon>
        <taxon>asterids</taxon>
        <taxon>lamiids</taxon>
        <taxon>Lamiales</taxon>
        <taxon>Phrymaceae</taxon>
        <taxon>Erythranthe</taxon>
    </lineage>
</organism>
<sequence length="73" mass="8609">MKLLQMLPLMRIRRTLRKHSLLVEAFTDSDNLDVAKTSLNEMRSDWTLKHSPTMQCHYLLLLLLEVSKDRLIS</sequence>
<proteinExistence type="predicted"/>
<gene>
    <name evidence="1" type="ORF">MIMGU_mgv11b024360mg</name>
</gene>
<dbReference type="PhylomeDB" id="A0A022R7V5"/>
<protein>
    <submittedName>
        <fullName evidence="1">Uncharacterized protein</fullName>
    </submittedName>
</protein>
<dbReference type="EMBL" id="KI630592">
    <property type="protein sequence ID" value="EYU36341.1"/>
    <property type="molecule type" value="Genomic_DNA"/>
</dbReference>
<reference evidence="1 2" key="1">
    <citation type="journal article" date="2013" name="Proc. Natl. Acad. Sci. U.S.A.">
        <title>Fine-scale variation in meiotic recombination in Mimulus inferred from population shotgun sequencing.</title>
        <authorList>
            <person name="Hellsten U."/>
            <person name="Wright K.M."/>
            <person name="Jenkins J."/>
            <person name="Shu S."/>
            <person name="Yuan Y."/>
            <person name="Wessler S.R."/>
            <person name="Schmutz J."/>
            <person name="Willis J.H."/>
            <person name="Rokhsar D.S."/>
        </authorList>
    </citation>
    <scope>NUCLEOTIDE SEQUENCE [LARGE SCALE GENOMIC DNA]</scope>
    <source>
        <strain evidence="2">cv. DUN x IM62</strain>
    </source>
</reference>
<keyword evidence="2" id="KW-1185">Reference proteome</keyword>
<evidence type="ECO:0000313" key="1">
    <source>
        <dbReference type="EMBL" id="EYU36341.1"/>
    </source>
</evidence>
<dbReference type="AlphaFoldDB" id="A0A022R7V5"/>
<name>A0A022R7V5_ERYGU</name>
<evidence type="ECO:0000313" key="2">
    <source>
        <dbReference type="Proteomes" id="UP000030748"/>
    </source>
</evidence>